<dbReference type="PIRSF" id="PIRSF006060">
    <property type="entry name" value="AA_transporter"/>
    <property type="match status" value="1"/>
</dbReference>
<feature type="transmembrane region" description="Helical" evidence="6">
    <location>
        <begin position="342"/>
        <end position="361"/>
    </location>
</feature>
<sequence length="449" mass="48171">MTSNRLDRKIGLWGAVFLLIGNIVGASIFILPGQLAGLAGPGVVIAYFIAAVPAIINCLIAAQVGAILPVSAAGYVFSSVVLHPFLGFLKEWVGILGIMVSVPLLGYGFADYMAYFLPQADRFTIAIGLVISLMLINLAGIHASIRLQMILVVIFVVSLLSFGIGGLFYLDWDLLTPVAPNGIASILNAAVPAFYSYSGFITITAIGEEIKNPGKNIPLTLAITFFFVATIYTLVTLVLPGIIPWQELGKIVAPMTSASKIFLPDWFAIIITLSALLAAATSANVALITASRSFFALARHKIYPEILSHLNSRTNEPVIALLLVGLLTMGGIALKGNIIQYASANVIGLMFYGIVWSIGLIRLPKVLPEHYANAEFKLNIPTIWVAAIIKITISVGFLYVGIVNNLGPAGIYAILIMIGAAYYLLRENHLSKKGISLKQILRNEADQVF</sequence>
<feature type="transmembrane region" description="Helical" evidence="6">
    <location>
        <begin position="318"/>
        <end position="336"/>
    </location>
</feature>
<evidence type="ECO:0000313" key="7">
    <source>
        <dbReference type="EMBL" id="ADI19997.1"/>
    </source>
</evidence>
<name>E0Y006_9GAMM</name>
<reference evidence="7" key="1">
    <citation type="journal article" date="2011" name="Environ. Microbiol.">
        <title>Time-series analyses of Monterey Bay coastal microbial picoplankton using a 'genome proxy' microarray.</title>
        <authorList>
            <person name="Rich V.I."/>
            <person name="Pham V.D."/>
            <person name="Eppley J."/>
            <person name="Shi Y."/>
            <person name="DeLong E.F."/>
        </authorList>
    </citation>
    <scope>NUCLEOTIDE SEQUENCE</scope>
</reference>
<dbReference type="EMBL" id="GU474936">
    <property type="protein sequence ID" value="ADI19997.1"/>
    <property type="molecule type" value="Genomic_DNA"/>
</dbReference>
<keyword evidence="4 6" id="KW-1133">Transmembrane helix</keyword>
<evidence type="ECO:0000256" key="2">
    <source>
        <dbReference type="ARBA" id="ARBA00022475"/>
    </source>
</evidence>
<feature type="transmembrane region" description="Helical" evidence="6">
    <location>
        <begin position="409"/>
        <end position="425"/>
    </location>
</feature>
<evidence type="ECO:0000256" key="1">
    <source>
        <dbReference type="ARBA" id="ARBA00004651"/>
    </source>
</evidence>
<feature type="transmembrane region" description="Helical" evidence="6">
    <location>
        <begin position="182"/>
        <end position="207"/>
    </location>
</feature>
<evidence type="ECO:0000256" key="6">
    <source>
        <dbReference type="SAM" id="Phobius"/>
    </source>
</evidence>
<feature type="transmembrane region" description="Helical" evidence="6">
    <location>
        <begin position="266"/>
        <end position="297"/>
    </location>
</feature>
<evidence type="ECO:0000256" key="4">
    <source>
        <dbReference type="ARBA" id="ARBA00022989"/>
    </source>
</evidence>
<keyword evidence="2" id="KW-1003">Cell membrane</keyword>
<proteinExistence type="predicted"/>
<feature type="transmembrane region" description="Helical" evidence="6">
    <location>
        <begin position="219"/>
        <end position="246"/>
    </location>
</feature>
<keyword evidence="5 6" id="KW-0472">Membrane</keyword>
<feature type="transmembrane region" description="Helical" evidence="6">
    <location>
        <begin position="12"/>
        <end position="32"/>
    </location>
</feature>
<dbReference type="GO" id="GO:0022857">
    <property type="term" value="F:transmembrane transporter activity"/>
    <property type="evidence" value="ECO:0007669"/>
    <property type="project" value="InterPro"/>
</dbReference>
<protein>
    <submittedName>
        <fullName evidence="7">Amino acid transporters</fullName>
    </submittedName>
</protein>
<dbReference type="PANTHER" id="PTHR42770">
    <property type="entry name" value="AMINO ACID TRANSPORTER-RELATED"/>
    <property type="match status" value="1"/>
</dbReference>
<dbReference type="InterPro" id="IPR050367">
    <property type="entry name" value="APC_superfamily"/>
</dbReference>
<comment type="subcellular location">
    <subcellularLocation>
        <location evidence="1">Cell membrane</location>
        <topology evidence="1">Multi-pass membrane protein</topology>
    </subcellularLocation>
</comment>
<dbReference type="Gene3D" id="1.20.1740.10">
    <property type="entry name" value="Amino acid/polyamine transporter I"/>
    <property type="match status" value="1"/>
</dbReference>
<dbReference type="AlphaFoldDB" id="E0Y006"/>
<dbReference type="Pfam" id="PF13520">
    <property type="entry name" value="AA_permease_2"/>
    <property type="match status" value="1"/>
</dbReference>
<keyword evidence="3 6" id="KW-0812">Transmembrane</keyword>
<organism evidence="7">
    <name type="scientific">uncultured gamma proteobacterium EB000_65A11</name>
    <dbReference type="NCBI Taxonomy" id="710972"/>
    <lineage>
        <taxon>Bacteria</taxon>
        <taxon>Pseudomonadati</taxon>
        <taxon>Pseudomonadota</taxon>
        <taxon>Gammaproteobacteria</taxon>
        <taxon>environmental samples</taxon>
    </lineage>
</organism>
<dbReference type="PANTHER" id="PTHR42770:SF7">
    <property type="entry name" value="MEMBRANE PROTEIN"/>
    <property type="match status" value="1"/>
</dbReference>
<accession>E0Y006</accession>
<feature type="transmembrane region" description="Helical" evidence="6">
    <location>
        <begin position="150"/>
        <end position="170"/>
    </location>
</feature>
<feature type="transmembrane region" description="Helical" evidence="6">
    <location>
        <begin position="89"/>
        <end position="110"/>
    </location>
</feature>
<dbReference type="InterPro" id="IPR002293">
    <property type="entry name" value="AA/rel_permease1"/>
</dbReference>
<feature type="transmembrane region" description="Helical" evidence="6">
    <location>
        <begin position="122"/>
        <end position="143"/>
    </location>
</feature>
<feature type="transmembrane region" description="Helical" evidence="6">
    <location>
        <begin position="382"/>
        <end position="403"/>
    </location>
</feature>
<evidence type="ECO:0000256" key="5">
    <source>
        <dbReference type="ARBA" id="ARBA00023136"/>
    </source>
</evidence>
<dbReference type="GO" id="GO:0005886">
    <property type="term" value="C:plasma membrane"/>
    <property type="evidence" value="ECO:0007669"/>
    <property type="project" value="UniProtKB-SubCell"/>
</dbReference>
<feature type="transmembrane region" description="Helical" evidence="6">
    <location>
        <begin position="44"/>
        <end position="77"/>
    </location>
</feature>
<evidence type="ECO:0000256" key="3">
    <source>
        <dbReference type="ARBA" id="ARBA00022692"/>
    </source>
</evidence>